<reference evidence="3" key="2">
    <citation type="journal article" date="2021" name="PeerJ">
        <title>Extensive microbial diversity within the chicken gut microbiome revealed by metagenomics and culture.</title>
        <authorList>
            <person name="Gilroy R."/>
            <person name="Ravi A."/>
            <person name="Getino M."/>
            <person name="Pursley I."/>
            <person name="Horton D.L."/>
            <person name="Alikhan N.F."/>
            <person name="Baker D."/>
            <person name="Gharbi K."/>
            <person name="Hall N."/>
            <person name="Watson M."/>
            <person name="Adriaenssens E.M."/>
            <person name="Foster-Nyarko E."/>
            <person name="Jarju S."/>
            <person name="Secka A."/>
            <person name="Antonio M."/>
            <person name="Oren A."/>
            <person name="Chaudhuri R.R."/>
            <person name="La Ragione R."/>
            <person name="Hildebrand F."/>
            <person name="Pallen M.J."/>
        </authorList>
    </citation>
    <scope>NUCLEOTIDE SEQUENCE</scope>
    <source>
        <strain evidence="3">CHK197-8231</strain>
    </source>
</reference>
<dbReference type="Proteomes" id="UP000824087">
    <property type="component" value="Unassembled WGS sequence"/>
</dbReference>
<organism evidence="3 4">
    <name type="scientific">Candidatus Fimihabitans intestinipullorum</name>
    <dbReference type="NCBI Taxonomy" id="2840820"/>
    <lineage>
        <taxon>Bacteria</taxon>
        <taxon>Bacillati</taxon>
        <taxon>Mycoplasmatota</taxon>
        <taxon>Mycoplasmatota incertae sedis</taxon>
        <taxon>Candidatus Fimihabitans</taxon>
    </lineage>
</organism>
<feature type="coiled-coil region" evidence="1">
    <location>
        <begin position="348"/>
        <end position="406"/>
    </location>
</feature>
<evidence type="ECO:0000256" key="2">
    <source>
        <dbReference type="SAM" id="MobiDB-lite"/>
    </source>
</evidence>
<feature type="region of interest" description="Disordered" evidence="2">
    <location>
        <begin position="553"/>
        <end position="572"/>
    </location>
</feature>
<evidence type="ECO:0000313" key="4">
    <source>
        <dbReference type="Proteomes" id="UP000824087"/>
    </source>
</evidence>
<comment type="caution">
    <text evidence="3">The sequence shown here is derived from an EMBL/GenBank/DDBJ whole genome shotgun (WGS) entry which is preliminary data.</text>
</comment>
<protein>
    <submittedName>
        <fullName evidence="3">Uncharacterized protein</fullName>
    </submittedName>
</protein>
<evidence type="ECO:0000313" key="3">
    <source>
        <dbReference type="EMBL" id="HIU23047.1"/>
    </source>
</evidence>
<evidence type="ECO:0000256" key="1">
    <source>
        <dbReference type="SAM" id="Coils"/>
    </source>
</evidence>
<sequence length="572" mass="67493">MTGQKGGHKDRIKTWKIIYNQRRQEKLLLQDAMMRQKREERQKQKKLELQYRLTWKERTMSFFHMLFGLFLGIFTPRQVTREKQIVLEVKPGKNMVVTEADGIKLEAFQKEVLYIERKMNSIAHSEEKYTKERLLELKNNIAKKKKTLAGISLEYQNTKKKYGNQKIDTEDVADLLPTMRTGSLQVGEPIRLEESIKKAEKALLAAETVVLAQETAFTEEVKQKENVKIERHRNQVAGVVEPVEVIDYLKQATKDIKKKAGVIEKLENQLKKEKDPFVFQETKRKLRNVRDEVFQMKLLYNEMDRQYGFYHFDSSSKAYELDQFQLLTSGLVFDGMLEEIDDTLHFQYKETEESHKKKKEEKKKEEKRDKLMIGKEKFLSELDEADQMVTDQIKQQKKQIAKLRKELSAITVPKKRKIFHLGFIGRAVSNIAQMIAGVFSFSFFKNKAVGLLTGAFFINNGIRGLKKAIKPERHIDYYDMSKIKYMIKEQNDCIYYASELLEDSKSQLSQIKHELVEEFQALRNTIEYKDMMSQVLEMEQQLDQQKLKLEKEQKKLNRETHKVKKLERETKV</sequence>
<keyword evidence="1" id="KW-0175">Coiled coil</keyword>
<gene>
    <name evidence="3" type="ORF">IAD49_05640</name>
</gene>
<accession>A0A9D1L4G8</accession>
<reference evidence="3" key="1">
    <citation type="submission" date="2020-10" db="EMBL/GenBank/DDBJ databases">
        <authorList>
            <person name="Gilroy R."/>
        </authorList>
    </citation>
    <scope>NUCLEOTIDE SEQUENCE</scope>
    <source>
        <strain evidence="3">CHK197-8231</strain>
    </source>
</reference>
<dbReference type="AlphaFoldDB" id="A0A9D1L4G8"/>
<proteinExistence type="predicted"/>
<dbReference type="EMBL" id="DVML01000033">
    <property type="protein sequence ID" value="HIU23047.1"/>
    <property type="molecule type" value="Genomic_DNA"/>
</dbReference>
<name>A0A9D1L4G8_9BACT</name>